<evidence type="ECO:0000256" key="12">
    <source>
        <dbReference type="ARBA" id="ARBA00023026"/>
    </source>
</evidence>
<dbReference type="PANTHER" id="PTHR47114:SF2">
    <property type="entry name" value="OLIGODENDROCYTE-MYELIN GLYCOPROTEIN"/>
    <property type="match status" value="1"/>
</dbReference>
<gene>
    <name evidence="16" type="ORF">Sant_P0018</name>
</gene>
<geneLocation type="plasmid" evidence="16 17">
    <name>pHS1</name>
</geneLocation>
<keyword evidence="12" id="KW-0843">Virulence</keyword>
<evidence type="ECO:0000256" key="4">
    <source>
        <dbReference type="ARBA" id="ARBA00009868"/>
    </source>
</evidence>
<comment type="similarity">
    <text evidence="4 14">Belongs to the LRR-containing bacterial E3 ligase family.</text>
</comment>
<dbReference type="Gene3D" id="1.20.1270.130">
    <property type="entry name" value="Shigella T3SS effector IpaH domain"/>
    <property type="match status" value="1"/>
</dbReference>
<dbReference type="RefSeq" id="WP_081730524.1">
    <property type="nucleotide sequence ID" value="NZ_CP006570.1"/>
</dbReference>
<dbReference type="GO" id="GO:0061630">
    <property type="term" value="F:ubiquitin protein ligase activity"/>
    <property type="evidence" value="ECO:0007669"/>
    <property type="project" value="UniProtKB-EC"/>
</dbReference>
<evidence type="ECO:0000256" key="6">
    <source>
        <dbReference type="ARBA" id="ARBA00022525"/>
    </source>
</evidence>
<comment type="subcellular location">
    <subcellularLocation>
        <location evidence="2">Host cytoplasm</location>
    </subcellularLocation>
    <subcellularLocation>
        <location evidence="3">Secreted</location>
    </subcellularLocation>
</comment>
<dbReference type="Pfam" id="PF00560">
    <property type="entry name" value="LRR_1"/>
    <property type="match status" value="1"/>
</dbReference>
<evidence type="ECO:0000256" key="5">
    <source>
        <dbReference type="ARBA" id="ARBA00012483"/>
    </source>
</evidence>
<keyword evidence="9" id="KW-0677">Repeat</keyword>
<evidence type="ECO:0000256" key="1">
    <source>
        <dbReference type="ARBA" id="ARBA00000900"/>
    </source>
</evidence>
<evidence type="ECO:0000256" key="11">
    <source>
        <dbReference type="ARBA" id="ARBA00022843"/>
    </source>
</evidence>
<organism evidence="16 17">
    <name type="scientific">Sodalis praecaptivus</name>
    <dbReference type="NCBI Taxonomy" id="1239307"/>
    <lineage>
        <taxon>Bacteria</taxon>
        <taxon>Pseudomonadati</taxon>
        <taxon>Pseudomonadota</taxon>
        <taxon>Gammaproteobacteria</taxon>
        <taxon>Enterobacterales</taxon>
        <taxon>Bruguierivoracaceae</taxon>
        <taxon>Sodalis</taxon>
    </lineage>
</organism>
<dbReference type="EMBL" id="CP006570">
    <property type="protein sequence ID" value="AHF79065.1"/>
    <property type="molecule type" value="Genomic_DNA"/>
</dbReference>
<dbReference type="Gene3D" id="1.20.58.90">
    <property type="match status" value="1"/>
</dbReference>
<reference evidence="16 17" key="1">
    <citation type="journal article" date="2014" name="Genome Biol. Evol.">
        <title>Genome degeneration and adaptation in a nascent stage of symbiosis.</title>
        <authorList>
            <person name="Oakeson K.F."/>
            <person name="Gil R."/>
            <person name="Clayton A.L."/>
            <person name="Dunn D.M."/>
            <person name="von Niederhausern A.C."/>
            <person name="Hamil C."/>
            <person name="Aoyagi A."/>
            <person name="Duval B."/>
            <person name="Baca A."/>
            <person name="Silva F.J."/>
            <person name="Vallier A."/>
            <person name="Jackson D.G."/>
            <person name="Latorre A."/>
            <person name="Weiss R.B."/>
            <person name="Heddi A."/>
            <person name="Moya A."/>
            <person name="Dale C."/>
        </authorList>
    </citation>
    <scope>NUCLEOTIDE SEQUENCE [LARGE SCALE GENOMIC DNA]</scope>
    <source>
        <strain evidence="16 17">HS1</strain>
        <plasmid evidence="17">Plasmid pHS1</plasmid>
    </source>
</reference>
<evidence type="ECO:0000256" key="13">
    <source>
        <dbReference type="ARBA" id="ARBA00023200"/>
    </source>
</evidence>
<dbReference type="GO" id="GO:0016567">
    <property type="term" value="P:protein ubiquitination"/>
    <property type="evidence" value="ECO:0007669"/>
    <property type="project" value="InterPro"/>
</dbReference>
<evidence type="ECO:0000256" key="2">
    <source>
        <dbReference type="ARBA" id="ARBA00004192"/>
    </source>
</evidence>
<evidence type="ECO:0000313" key="16">
    <source>
        <dbReference type="EMBL" id="AHF79065.1"/>
    </source>
</evidence>
<dbReference type="InterPro" id="IPR001611">
    <property type="entry name" value="Leu-rich_rpt"/>
</dbReference>
<dbReference type="InterPro" id="IPR032675">
    <property type="entry name" value="LRR_dom_sf"/>
</dbReference>
<name>W0I3L7_9GAMM</name>
<evidence type="ECO:0000256" key="9">
    <source>
        <dbReference type="ARBA" id="ARBA00022737"/>
    </source>
</evidence>
<dbReference type="OrthoDB" id="6509885at2"/>
<dbReference type="PATRIC" id="fig|1239307.3.peg.4538"/>
<feature type="active site" description="Glycyl thioester intermediate" evidence="14">
    <location>
        <position position="565"/>
    </location>
</feature>
<dbReference type="SMART" id="SM00369">
    <property type="entry name" value="LRR_TYP"/>
    <property type="match status" value="7"/>
</dbReference>
<keyword evidence="7" id="KW-0433">Leucine-rich repeat</keyword>
<dbReference type="PANTHER" id="PTHR47114">
    <property type="match status" value="1"/>
</dbReference>
<dbReference type="HOGENOM" id="CLU_018533_1_0_6"/>
<comment type="PTM">
    <text evidence="14">Ubiquitinated in the presence of host E1 ubiquitin-activating enzyme, E2 ubiquitin-conjugating enzyme and ubiquitin.</text>
</comment>
<feature type="domain" description="NEL" evidence="15">
    <location>
        <begin position="477"/>
        <end position="768"/>
    </location>
</feature>
<evidence type="ECO:0000259" key="15">
    <source>
        <dbReference type="PROSITE" id="PS52053"/>
    </source>
</evidence>
<dbReference type="SUPFAM" id="SSF52058">
    <property type="entry name" value="L domain-like"/>
    <property type="match status" value="2"/>
</dbReference>
<keyword evidence="17" id="KW-1185">Reference proteome</keyword>
<dbReference type="InterPro" id="IPR003591">
    <property type="entry name" value="Leu-rich_rpt_typical-subtyp"/>
</dbReference>
<dbReference type="Pfam" id="PF14496">
    <property type="entry name" value="NEL"/>
    <property type="match status" value="1"/>
</dbReference>
<keyword evidence="8 14" id="KW-0808">Transferase</keyword>
<proteinExistence type="inferred from homology"/>
<keyword evidence="16" id="KW-0614">Plasmid</keyword>
<evidence type="ECO:0000256" key="7">
    <source>
        <dbReference type="ARBA" id="ARBA00022614"/>
    </source>
</evidence>
<dbReference type="SMART" id="SM00364">
    <property type="entry name" value="LRR_BAC"/>
    <property type="match status" value="17"/>
</dbReference>
<dbReference type="Proteomes" id="UP000019028">
    <property type="component" value="Plasmid pHS1"/>
</dbReference>
<dbReference type="AlphaFoldDB" id="W0I3L7"/>
<dbReference type="Gene3D" id="3.80.10.10">
    <property type="entry name" value="Ribonuclease Inhibitor"/>
    <property type="match status" value="2"/>
</dbReference>
<sequence length="768" mass="87056">MHIIHSYIVKPFNRAIRSDWANPMLYREWRTWEQRGQGTGEERGIAVKRLIECLRTDAEELDLTSLSLTSLPEKLPPNITSLQISYNQLTQLPQNLPLKIDQLDASNNSLSSLPKKLPPQLALLNISYNSLTSLPKDLTPSLKVLDVSNNQLTRLPETLPPELCSLIASENRLTSLPKKLPPALRSLIVNDNQLKQLPASLPSTLTKLSANQNSLTSLPTTLPSTLYTLSVSCNRLTHLPETLPPRLEALEVSANPLTQLPENLPPSLYRLNVGGTQLCQLPQKWPPKLDSLDIGDTLLTELPENLPQQLTSLDISCNPRATLPKNWPPNLTYLGASEMALTTLPENLPQSLNELLVQYNQLTHLPERLPLALATLSVNNNQLTCLSENLPPLLLRLNAGHNRIRHLPVNLPPSLLLLDVSHNQLTRLSAGLETLPRQTCLDVRDNFFSLEELYRLTQIHNAKDYRGPRIVFSMTTTLPEYPIRTLRECVSTWGAQAVERWDVIEAEPGARAFALFLDRLSRTVNYGNPDFKQAISAWLVQLAGEDRQALRILTFQIAEEAALSCEDRVSLAYNEMKMLMLSNEVETGRYDEHLPELIERAKGLFRLESLNIIAREKARSLNFVDEIEVYLAYQIKLRDALSLPLDTQDMRFFEVSWVTEADLASAKERVKRHEEKDFFHYLSTEWQPWQAVLERLDPTHYQEARDKLQAAMGDEFHRTLEARLNAVDLADDDDASRQYGIEIKRNLERDIMGQLTTAFLERQGLSLA</sequence>
<dbReference type="Gene3D" id="1.20.58.360">
    <property type="entry name" value="Shigella T3SS effector IpaH defines"/>
    <property type="match status" value="1"/>
</dbReference>
<dbReference type="EC" id="2.3.2.27" evidence="5"/>
<keyword evidence="13 14" id="KW-1035">Host cytoplasm</keyword>
<keyword evidence="6 14" id="KW-0964">Secreted</keyword>
<dbReference type="PROSITE" id="PS51450">
    <property type="entry name" value="LRR"/>
    <property type="match status" value="2"/>
</dbReference>
<accession>W0I3L7</accession>
<evidence type="ECO:0000256" key="3">
    <source>
        <dbReference type="ARBA" id="ARBA00004613"/>
    </source>
</evidence>
<dbReference type="KEGG" id="sod:Sant_P0018"/>
<keyword evidence="11 14" id="KW-0832">Ubl conjugation</keyword>
<dbReference type="GO" id="GO:0030430">
    <property type="term" value="C:host cell cytoplasm"/>
    <property type="evidence" value="ECO:0007669"/>
    <property type="project" value="UniProtKB-SubCell"/>
</dbReference>
<dbReference type="GO" id="GO:0005576">
    <property type="term" value="C:extracellular region"/>
    <property type="evidence" value="ECO:0007669"/>
    <property type="project" value="UniProtKB-SubCell"/>
</dbReference>
<evidence type="ECO:0000256" key="14">
    <source>
        <dbReference type="PROSITE-ProRule" id="PRU01398"/>
    </source>
</evidence>
<comment type="catalytic activity">
    <reaction evidence="1">
        <text>S-ubiquitinyl-[E2 ubiquitin-conjugating enzyme]-L-cysteine + [acceptor protein]-L-lysine = [E2 ubiquitin-conjugating enzyme]-L-cysteine + N(6)-ubiquitinyl-[acceptor protein]-L-lysine.</text>
        <dbReference type="EC" id="2.3.2.27"/>
    </reaction>
</comment>
<keyword evidence="10 14" id="KW-0833">Ubl conjugation pathway</keyword>
<evidence type="ECO:0000256" key="8">
    <source>
        <dbReference type="ARBA" id="ARBA00022679"/>
    </source>
</evidence>
<protein>
    <recommendedName>
        <fullName evidence="5">RING-type E3 ubiquitin transferase</fullName>
        <ecNumber evidence="5">2.3.2.27</ecNumber>
    </recommendedName>
</protein>
<dbReference type="InterPro" id="IPR029487">
    <property type="entry name" value="NEL_dom"/>
</dbReference>
<evidence type="ECO:0000256" key="10">
    <source>
        <dbReference type="ARBA" id="ARBA00022786"/>
    </source>
</evidence>
<dbReference type="InterPro" id="IPR051071">
    <property type="entry name" value="LRR-bact_E3_ubiq_ligases"/>
</dbReference>
<dbReference type="PROSITE" id="PS52053">
    <property type="entry name" value="NEL"/>
    <property type="match status" value="1"/>
</dbReference>
<evidence type="ECO:0000313" key="17">
    <source>
        <dbReference type="Proteomes" id="UP000019028"/>
    </source>
</evidence>